<dbReference type="InterPro" id="IPR043129">
    <property type="entry name" value="ATPase_NBD"/>
</dbReference>
<dbReference type="InterPro" id="IPR050406">
    <property type="entry name" value="FGGY_Carb_Kinase"/>
</dbReference>
<feature type="domain" description="Carbohydrate kinase FGGY N-terminal" evidence="6">
    <location>
        <begin position="6"/>
        <end position="250"/>
    </location>
</feature>
<gene>
    <name evidence="8" type="ORF">HLA99_09170</name>
</gene>
<feature type="domain" description="Carbohydrate kinase FGGY C-terminal" evidence="7">
    <location>
        <begin position="263"/>
        <end position="444"/>
    </location>
</feature>
<organism evidence="8 9">
    <name type="scientific">Microbacterium ulmi</name>
    <dbReference type="NCBI Taxonomy" id="179095"/>
    <lineage>
        <taxon>Bacteria</taxon>
        <taxon>Bacillati</taxon>
        <taxon>Actinomycetota</taxon>
        <taxon>Actinomycetes</taxon>
        <taxon>Micrococcales</taxon>
        <taxon>Microbacteriaceae</taxon>
        <taxon>Microbacterium</taxon>
    </lineage>
</organism>
<dbReference type="InterPro" id="IPR018483">
    <property type="entry name" value="Carb_kinase_FGGY_CS"/>
</dbReference>
<evidence type="ECO:0000259" key="7">
    <source>
        <dbReference type="Pfam" id="PF02782"/>
    </source>
</evidence>
<keyword evidence="2" id="KW-0859">Xylose metabolism</keyword>
<comment type="caution">
    <text evidence="8">The sequence shown here is derived from an EMBL/GenBank/DDBJ whole genome shotgun (WGS) entry which is preliminary data.</text>
</comment>
<dbReference type="GO" id="GO:0016301">
    <property type="term" value="F:kinase activity"/>
    <property type="evidence" value="ECO:0007669"/>
    <property type="project" value="UniProtKB-KW"/>
</dbReference>
<protein>
    <submittedName>
        <fullName evidence="8">Sugar kinase</fullName>
    </submittedName>
</protein>
<dbReference type="Gene3D" id="3.30.420.40">
    <property type="match status" value="2"/>
</dbReference>
<evidence type="ECO:0000256" key="4">
    <source>
        <dbReference type="ARBA" id="ARBA00022777"/>
    </source>
</evidence>
<dbReference type="Pfam" id="PF00370">
    <property type="entry name" value="FGGY_N"/>
    <property type="match status" value="1"/>
</dbReference>
<dbReference type="PANTHER" id="PTHR43095:SF5">
    <property type="entry name" value="XYLULOSE KINASE"/>
    <property type="match status" value="1"/>
</dbReference>
<dbReference type="AlphaFoldDB" id="A0A7Y2PZ31"/>
<dbReference type="GO" id="GO:0016773">
    <property type="term" value="F:phosphotransferase activity, alcohol group as acceptor"/>
    <property type="evidence" value="ECO:0007669"/>
    <property type="project" value="InterPro"/>
</dbReference>
<evidence type="ECO:0000313" key="8">
    <source>
        <dbReference type="EMBL" id="NNH04016.1"/>
    </source>
</evidence>
<sequence length="516" mass="54869">MSRECVFGFDVGTSSSKGVLADCATGEIVATVIVPHDIVRPRPGWAEMDGPVWWSEFVEVAHALLARADRSAGDVVVKGVGVSGMGPSVLLADDEDRPVRPAILYGVDTRATRQIDEMRAVLGDPRIVEVGGSLLTSQAGGPKIRWIADEEPDNYVRARRLFMPASYLVRMLTGEYVLDHQSASQMSPLYDIEREEWFVPWWERFSPGLERPALAWPGDVAGHVTADASAATGLPVGVPVIVGTIDAWAEAVSVGAHTRGDLMLMYGTTMFLIATGAETLRAPSMWTTAGAFPGTRNLAGGLAASGSLTAWLRQISDADYPVLLAEAEASGPGAQGLVMLPYFAGERTPILDPDARGVIAGLTLGHTRGDLYRAALEATALGVRHNLEAMRGAGADIRRIVAVGGGTQGALWLQVVSDVTGLAQEVPRTTIGASYGSAFLAAAAVAAPGESPDITAWNPIVSVVRPRPELAPLYDELFSRYRRLYDCTRELAHELAAAQTARAAAPTLDPSPQEIR</sequence>
<evidence type="ECO:0000259" key="6">
    <source>
        <dbReference type="Pfam" id="PF00370"/>
    </source>
</evidence>
<keyword evidence="9" id="KW-1185">Reference proteome</keyword>
<reference evidence="8 9" key="1">
    <citation type="submission" date="2020-05" db="EMBL/GenBank/DDBJ databases">
        <title>MicrobeNet Type strains.</title>
        <authorList>
            <person name="Nicholson A.C."/>
        </authorList>
    </citation>
    <scope>NUCLEOTIDE SEQUENCE [LARGE SCALE GENOMIC DNA]</scope>
    <source>
        <strain evidence="8 9">JCM 14282</strain>
    </source>
</reference>
<dbReference type="InterPro" id="IPR018484">
    <property type="entry name" value="FGGY_N"/>
</dbReference>
<dbReference type="Proteomes" id="UP000543598">
    <property type="component" value="Unassembled WGS sequence"/>
</dbReference>
<dbReference type="RefSeq" id="WP_167036690.1">
    <property type="nucleotide sequence ID" value="NZ_BAAANA010000001.1"/>
</dbReference>
<dbReference type="InterPro" id="IPR018485">
    <property type="entry name" value="FGGY_C"/>
</dbReference>
<evidence type="ECO:0000256" key="3">
    <source>
        <dbReference type="ARBA" id="ARBA00022679"/>
    </source>
</evidence>
<dbReference type="PANTHER" id="PTHR43095">
    <property type="entry name" value="SUGAR KINASE"/>
    <property type="match status" value="1"/>
</dbReference>
<dbReference type="PIRSF" id="PIRSF000538">
    <property type="entry name" value="GlpK"/>
    <property type="match status" value="1"/>
</dbReference>
<dbReference type="EMBL" id="JABEMB010000011">
    <property type="protein sequence ID" value="NNH04016.1"/>
    <property type="molecule type" value="Genomic_DNA"/>
</dbReference>
<keyword evidence="3 5" id="KW-0808">Transferase</keyword>
<accession>A0A7Y2PZ31</accession>
<evidence type="ECO:0000256" key="5">
    <source>
        <dbReference type="RuleBase" id="RU003733"/>
    </source>
</evidence>
<keyword evidence="4 5" id="KW-0418">Kinase</keyword>
<dbReference type="GO" id="GO:0042732">
    <property type="term" value="P:D-xylose metabolic process"/>
    <property type="evidence" value="ECO:0007669"/>
    <property type="project" value="UniProtKB-KW"/>
</dbReference>
<evidence type="ECO:0000256" key="2">
    <source>
        <dbReference type="ARBA" id="ARBA00022629"/>
    </source>
</evidence>
<dbReference type="PROSITE" id="PS00445">
    <property type="entry name" value="FGGY_KINASES_2"/>
    <property type="match status" value="1"/>
</dbReference>
<keyword evidence="2" id="KW-0119">Carbohydrate metabolism</keyword>
<dbReference type="CDD" id="cd07804">
    <property type="entry name" value="ASKHA_NBD_FGGY_RrXK-like"/>
    <property type="match status" value="1"/>
</dbReference>
<comment type="similarity">
    <text evidence="1 5">Belongs to the FGGY kinase family.</text>
</comment>
<evidence type="ECO:0000256" key="1">
    <source>
        <dbReference type="ARBA" id="ARBA00009156"/>
    </source>
</evidence>
<dbReference type="Pfam" id="PF02782">
    <property type="entry name" value="FGGY_C"/>
    <property type="match status" value="1"/>
</dbReference>
<evidence type="ECO:0000313" key="9">
    <source>
        <dbReference type="Proteomes" id="UP000543598"/>
    </source>
</evidence>
<dbReference type="SUPFAM" id="SSF53067">
    <property type="entry name" value="Actin-like ATPase domain"/>
    <property type="match status" value="2"/>
</dbReference>
<name>A0A7Y2PZ31_9MICO</name>
<proteinExistence type="inferred from homology"/>
<dbReference type="InterPro" id="IPR000577">
    <property type="entry name" value="Carb_kinase_FGGY"/>
</dbReference>